<evidence type="ECO:0000256" key="1">
    <source>
        <dbReference type="SAM" id="SignalP"/>
    </source>
</evidence>
<comment type="caution">
    <text evidence="2">The sequence shown here is derived from an EMBL/GenBank/DDBJ whole genome shotgun (WGS) entry which is preliminary data.</text>
</comment>
<feature type="chain" id="PRO_5045932212" evidence="1">
    <location>
        <begin position="17"/>
        <end position="171"/>
    </location>
</feature>
<dbReference type="Pfam" id="PF20420">
    <property type="entry name" value="DUF6702"/>
    <property type="match status" value="1"/>
</dbReference>
<organism evidence="2 3">
    <name type="scientific">Neolewinella antarctica</name>
    <dbReference type="NCBI Taxonomy" id="442734"/>
    <lineage>
        <taxon>Bacteria</taxon>
        <taxon>Pseudomonadati</taxon>
        <taxon>Bacteroidota</taxon>
        <taxon>Saprospiria</taxon>
        <taxon>Saprospirales</taxon>
        <taxon>Lewinellaceae</taxon>
        <taxon>Neolewinella</taxon>
    </lineage>
</organism>
<keyword evidence="1" id="KW-0732">Signal</keyword>
<protein>
    <submittedName>
        <fullName evidence="2">Uncharacterized protein</fullName>
    </submittedName>
</protein>
<evidence type="ECO:0000313" key="2">
    <source>
        <dbReference type="EMBL" id="NJC26590.1"/>
    </source>
</evidence>
<keyword evidence="3" id="KW-1185">Reference proteome</keyword>
<proteinExistence type="predicted"/>
<dbReference type="InterPro" id="IPR046525">
    <property type="entry name" value="DUF6702"/>
</dbReference>
<name>A0ABX0XBF8_9BACT</name>
<feature type="signal peptide" evidence="1">
    <location>
        <begin position="1"/>
        <end position="16"/>
    </location>
</feature>
<dbReference type="Proteomes" id="UP000770785">
    <property type="component" value="Unassembled WGS sequence"/>
</dbReference>
<dbReference type="RefSeq" id="WP_168037360.1">
    <property type="nucleotide sequence ID" value="NZ_JAATJH010000003.1"/>
</dbReference>
<reference evidence="2 3" key="1">
    <citation type="submission" date="2020-03" db="EMBL/GenBank/DDBJ databases">
        <title>Genomic Encyclopedia of Type Strains, Phase IV (KMG-IV): sequencing the most valuable type-strain genomes for metagenomic binning, comparative biology and taxonomic classification.</title>
        <authorList>
            <person name="Goeker M."/>
        </authorList>
    </citation>
    <scope>NUCLEOTIDE SEQUENCE [LARGE SCALE GENOMIC DNA]</scope>
    <source>
        <strain evidence="2 3">DSM 105096</strain>
    </source>
</reference>
<sequence>MYLISLLLFLSNLAPATAPLPVHEYHISKTNVRYVAEREQVQIEMHLFVEDLEKDMVTLGAPGNLELGTEIQHADAERLLTNYLANHFRLNWNGEPLPLAVIGYELEDDLHGFWVYLAATDVAAPTTIDVTATLLTETFADQKNIVKIYNGEKRGATLLMSKQRTTGSYGQ</sequence>
<evidence type="ECO:0000313" key="3">
    <source>
        <dbReference type="Proteomes" id="UP000770785"/>
    </source>
</evidence>
<accession>A0ABX0XBF8</accession>
<dbReference type="EMBL" id="JAATJH010000003">
    <property type="protein sequence ID" value="NJC26590.1"/>
    <property type="molecule type" value="Genomic_DNA"/>
</dbReference>
<gene>
    <name evidence="2" type="ORF">GGR27_002100</name>
</gene>